<comment type="caution">
    <text evidence="2">The sequence shown here is derived from an EMBL/GenBank/DDBJ whole genome shotgun (WGS) entry which is preliminary data.</text>
</comment>
<dbReference type="Gene3D" id="3.40.50.1820">
    <property type="entry name" value="alpha/beta hydrolase"/>
    <property type="match status" value="1"/>
</dbReference>
<dbReference type="Pfam" id="PF01764">
    <property type="entry name" value="Lipase_3"/>
    <property type="match status" value="1"/>
</dbReference>
<protein>
    <submittedName>
        <fullName evidence="2">Tripartite motif-containing protein 51</fullName>
    </submittedName>
</protein>
<organism evidence="2 3">
    <name type="scientific">Madurella mycetomatis</name>
    <dbReference type="NCBI Taxonomy" id="100816"/>
    <lineage>
        <taxon>Eukaryota</taxon>
        <taxon>Fungi</taxon>
        <taxon>Dikarya</taxon>
        <taxon>Ascomycota</taxon>
        <taxon>Pezizomycotina</taxon>
        <taxon>Sordariomycetes</taxon>
        <taxon>Sordariomycetidae</taxon>
        <taxon>Sordariales</taxon>
        <taxon>Sordariales incertae sedis</taxon>
        <taxon>Madurella</taxon>
    </lineage>
</organism>
<dbReference type="InterPro" id="IPR002921">
    <property type="entry name" value="Fungal_lipase-type"/>
</dbReference>
<dbReference type="STRING" id="100816.A0A175W833"/>
<evidence type="ECO:0000313" key="3">
    <source>
        <dbReference type="Proteomes" id="UP000078237"/>
    </source>
</evidence>
<name>A0A175W833_9PEZI</name>
<dbReference type="Proteomes" id="UP000078237">
    <property type="component" value="Unassembled WGS sequence"/>
</dbReference>
<dbReference type="AlphaFoldDB" id="A0A175W833"/>
<dbReference type="OrthoDB" id="426718at2759"/>
<dbReference type="InterPro" id="IPR029058">
    <property type="entry name" value="AB_hydrolase_fold"/>
</dbReference>
<reference evidence="2 3" key="1">
    <citation type="journal article" date="2016" name="Genome Announc.">
        <title>Genome Sequence of Madurella mycetomatis mm55, Isolated from a Human Mycetoma Case in Sudan.</title>
        <authorList>
            <person name="Smit S."/>
            <person name="Derks M.F."/>
            <person name="Bervoets S."/>
            <person name="Fahal A."/>
            <person name="van Leeuwen W."/>
            <person name="van Belkum A."/>
            <person name="van de Sande W.W."/>
        </authorList>
    </citation>
    <scope>NUCLEOTIDE SEQUENCE [LARGE SCALE GENOMIC DNA]</scope>
    <source>
        <strain evidence="3">mm55</strain>
    </source>
</reference>
<dbReference type="GO" id="GO:0006629">
    <property type="term" value="P:lipid metabolic process"/>
    <property type="evidence" value="ECO:0007669"/>
    <property type="project" value="InterPro"/>
</dbReference>
<gene>
    <name evidence="2" type="ORF">MMYC01_203808</name>
</gene>
<dbReference type="SUPFAM" id="SSF53474">
    <property type="entry name" value="alpha/beta-Hydrolases"/>
    <property type="match status" value="1"/>
</dbReference>
<sequence>MQKFIGDAVTQVLNGLIKTGPANDIDLLLTGHSAGGAIAQMFYAMITSPDHSMANLLPRVRHLHCIVFGAPPIATTPIPKPTSSTGLFLNVVNEGDSVSLIQPEYVNVLLKFFTLSPADLGSYLAKNYPNGFPLPNPVSRVSGSCIVLRDKDTENVDIVCYDAVTIQADKLERKLFGNPVLHEKKVYLERIRSLAKQAV</sequence>
<accession>A0A175W833</accession>
<evidence type="ECO:0000313" key="2">
    <source>
        <dbReference type="EMBL" id="KXX79725.1"/>
    </source>
</evidence>
<dbReference type="VEuPathDB" id="FungiDB:MMYC01_203808"/>
<feature type="domain" description="Fungal lipase-type" evidence="1">
    <location>
        <begin position="8"/>
        <end position="103"/>
    </location>
</feature>
<evidence type="ECO:0000259" key="1">
    <source>
        <dbReference type="Pfam" id="PF01764"/>
    </source>
</evidence>
<proteinExistence type="predicted"/>
<keyword evidence="3" id="KW-1185">Reference proteome</keyword>
<dbReference type="EMBL" id="LCTW02000079">
    <property type="protein sequence ID" value="KXX79725.1"/>
    <property type="molecule type" value="Genomic_DNA"/>
</dbReference>